<dbReference type="SUPFAM" id="SSF56399">
    <property type="entry name" value="ADP-ribosylation"/>
    <property type="match status" value="1"/>
</dbReference>
<dbReference type="InterPro" id="IPR002110">
    <property type="entry name" value="Ankyrin_rpt"/>
</dbReference>
<dbReference type="Gene3D" id="3.90.228.10">
    <property type="match status" value="1"/>
</dbReference>
<feature type="domain" description="Helicase ATP-binding" evidence="10">
    <location>
        <begin position="997"/>
        <end position="1171"/>
    </location>
</feature>
<feature type="compositionally biased region" description="Polar residues" evidence="8">
    <location>
        <begin position="559"/>
        <end position="573"/>
    </location>
</feature>
<keyword evidence="5" id="KW-0040">ANK repeat</keyword>
<evidence type="ECO:0000256" key="2">
    <source>
        <dbReference type="ARBA" id="ARBA00022801"/>
    </source>
</evidence>
<dbReference type="EMBL" id="CAJNOT010002057">
    <property type="protein sequence ID" value="CAF1279652.1"/>
    <property type="molecule type" value="Genomic_DNA"/>
</dbReference>
<dbReference type="Pfam" id="PF00644">
    <property type="entry name" value="PARP"/>
    <property type="match status" value="1"/>
</dbReference>
<comment type="caution">
    <text evidence="12">The sequence shown here is derived from an EMBL/GenBank/DDBJ whole genome shotgun (WGS) entry which is preliminary data.</text>
</comment>
<dbReference type="PANTHER" id="PTHR18934:SF91">
    <property type="entry name" value="PRE-MRNA-SPLICING FACTOR ATP-DEPENDENT RNA HELICASE PRP16"/>
    <property type="match status" value="1"/>
</dbReference>
<name>A0A815C6V6_9BILA</name>
<keyword evidence="6" id="KW-0328">Glycosyltransferase</keyword>
<proteinExistence type="predicted"/>
<dbReference type="GO" id="GO:0016787">
    <property type="term" value="F:hydrolase activity"/>
    <property type="evidence" value="ECO:0007669"/>
    <property type="project" value="UniProtKB-KW"/>
</dbReference>
<dbReference type="PROSITE" id="PS51059">
    <property type="entry name" value="PARP_CATALYTIC"/>
    <property type="match status" value="1"/>
</dbReference>
<evidence type="ECO:0000256" key="1">
    <source>
        <dbReference type="ARBA" id="ARBA00022741"/>
    </source>
</evidence>
<sequence>MSTNNMEKQLRRCLNAAIEAVYVVIRKLWPSAISESNTLSIDSVLNDMNTFTLNIEEDEEMDKLQKEIESIFNKHLPVVSSMYRDYVLNFLHQYDYDYNQRIFKDHLSMSIILPLCRGFQSLLASMDASQAAWDGKLEIVEKFIKNYPTLKDKPGLWGTTLLYSAARNGHMDVVRCLIEKAKCSVNAQNEQNLEKILSVDTKSADYEIRSRAASSALHGACYNGRLEIVKYLVEHEADYFIRNQALETPLLNIRHHDDIKQYFRNYLILGYSTTIRDLPDKPILEETILIVDCIWEYKSLNDRKWCPFSSNESQVLQKSLIIESDQQFECEIHLKTSNDIYTISMTKFLRSSTNLDENNLAWIRCCGSSILNFDCFSLWQITFLTHPKAKSNSIPSLHVSNIPTVDDSTFEIELQSWYNCDPNTNSRLDRAMNYRQKKVDLSLDFISDKNLIFDLQKFSFTNQKGTITGFIRWIPKLVSNNEQGKDKTKTIDNFSAMTNLNPTLLTRKYLEQITNAIDDSLSKDDELFEDENGDDAASLTFANDIDDDDDNDKDHDVLSKSNKTTETSDSATWCVNDDASDCDESSISTTSHDEAEDRQDSKFPTMTTDDTSDEVDDVEIDDYLDPHSDTSHLSLSTKIVKDSETSENREMTETMLENLKKEMEKLKSTRDDERQKAMLQLNSSEKRSHELEEKLAQTLQRTEQLNDELKKLKEKEEKIKEIASTIKTIKYTKIERSILYDFIIPKQELILDYLQRTIQLDKFFVDKIPKMTFKENDNTFSLTIIGIRDHHQVFKEILKRILTLSNIKQRAIEFYQRYLRRTITTINKTLFRVQPNTKYWKQYSKFLYGLLKTESTQYWAKFKDFIGLKTLECSELFILGDSRSPWVEIRKATNLFMTENSFINEIERLKCQALDKFIELNISFQRIKISIKPTKDSIKTLKHFIEKIKQIFEEDHKYIGYELKNFRHIPQLLQRLMVYYCCFTIQLPLYESSIELLKTIQKNTVITISTSTGSGKSSLLPALLFAEGYDKIFVTQPRRLPCSLICDRVNKTMTTDTNPNNENLAGWAVSGDKHNSRAKILYLTDGLLKEYLLNNENFITNHTLTNKSIVIFVDEVHERSVNIDLCLALIARMLIDNRAVSSRIKVIISSATLHPSVSKRFQSIKNVKFAEFTNSTMNTLYPVKTIKRPNANIINIVQELYNKRERQDQILCFVNSVSEVNQCCRLLADISQKTIVAYPLVQSQSSSTQKEYLRKGSVFFSTTVAETSLTFPSLKYVVDTGMINVPIFDIEAQRMILKEVSAAESTIKQRLGRLGRTQPGEYYALYDFDPKIKRFPVPQICQSDLISIEFSLRKSPLKNGLDYLKQFLPEQPKSEAIFYTTHELIRMQVLKENSNELTAYGKSLAKLPDFGSLPMARCVLAALRKYNCGRDLICLASILSVLNTTNLLTQIPPRYKSSDGDYMTLLNVMNEILLIKQSVLAKSFILARVCEVKGLSHIRHIIGQALRRYDTLEKAFDLSNDYREQAQIQCGNWIFIAKALLAGYSDNVFVSKRDLQDRTHHFLRYGSTNDIAVLDLKSTLIQPISQPPVSLVIARNILYLSSVRLVAVISFLGKLKADWIEHGVERHIKLNESEENFLKANNGYSTARTMFANTVQMGLNNRLLSLTGTAGVTLNSELYLLQQLIVQETFSLENNNKKDSTTYKNLSQNLFSVTKMTQIFNPLIRRWAAEKQVTITVNNNAATKTCDITVKGRDSEIRKVKEEFDSFLGWLQTCAVVRHPNSGVSPRLLRAQMRANCEDIEERISHITDPKRTYIDLYNNAKGSKATRETRMEVVAWIAVCKFNCKLEGGFVRDWIVGKYIARPANVNPKDWIEYKANRHGVNIPYMNREVVPADLDCHLPTYGSFDIEKFQDQLHKFNIKCKYYREEWRYILLIDEGVRTGPFTMDLIEPHVALTHDRIDFDVSNLVLEKNYTRDLGMRIDIQQKPYSIELETIVKNIKNKQFYVLRSIDNRLTERIEKMTKIRDWKQLEPTFNVLPNPPLKSNALLVPLHHTSITYQALLKEMQKINPYIEIKSIEEIKNPYMEEIYEGMKKVISTQRPGFNPNERELFHGTSGDGIQGITEYGFDDRFYNPASAWGHGAYFADDTRKSHVYTNPSASDGSRVIFYNKVLLGNESIYTAVDNSLVSAPKGYHSVTGTAFTYKEYIVYRYGQARPYLKITYKS</sequence>
<dbReference type="PROSITE" id="PS50297">
    <property type="entry name" value="ANK_REP_REGION"/>
    <property type="match status" value="1"/>
</dbReference>
<keyword evidence="7" id="KW-0175">Coiled coil</keyword>
<dbReference type="PROSITE" id="PS51192">
    <property type="entry name" value="HELICASE_ATP_BIND_1"/>
    <property type="match status" value="1"/>
</dbReference>
<evidence type="ECO:0000313" key="13">
    <source>
        <dbReference type="EMBL" id="CAF3793537.1"/>
    </source>
</evidence>
<dbReference type="Gene3D" id="3.40.50.300">
    <property type="entry name" value="P-loop containing nucleotide triphosphate hydrolases"/>
    <property type="match status" value="2"/>
</dbReference>
<keyword evidence="2" id="KW-0378">Hydrolase</keyword>
<dbReference type="Gene3D" id="1.25.40.20">
    <property type="entry name" value="Ankyrin repeat-containing domain"/>
    <property type="match status" value="1"/>
</dbReference>
<dbReference type="PROSITE" id="PS50088">
    <property type="entry name" value="ANK_REPEAT"/>
    <property type="match status" value="1"/>
</dbReference>
<dbReference type="GO" id="GO:0004386">
    <property type="term" value="F:helicase activity"/>
    <property type="evidence" value="ECO:0007669"/>
    <property type="project" value="UniProtKB-KW"/>
</dbReference>
<dbReference type="GO" id="GO:0003723">
    <property type="term" value="F:RNA binding"/>
    <property type="evidence" value="ECO:0007669"/>
    <property type="project" value="TreeGrafter"/>
</dbReference>
<feature type="repeat" description="ANK" evidence="5">
    <location>
        <begin position="212"/>
        <end position="244"/>
    </location>
</feature>
<evidence type="ECO:0000256" key="6">
    <source>
        <dbReference type="RuleBase" id="RU362114"/>
    </source>
</evidence>
<keyword evidence="6" id="KW-0520">NAD</keyword>
<dbReference type="InterPro" id="IPR001650">
    <property type="entry name" value="Helicase_C-like"/>
</dbReference>
<dbReference type="InterPro" id="IPR014001">
    <property type="entry name" value="Helicase_ATP-bd"/>
</dbReference>
<dbReference type="InterPro" id="IPR012317">
    <property type="entry name" value="Poly(ADP-ribose)pol_cat_dom"/>
</dbReference>
<dbReference type="PROSITE" id="PS51194">
    <property type="entry name" value="HELICASE_CTER"/>
    <property type="match status" value="1"/>
</dbReference>
<evidence type="ECO:0000313" key="14">
    <source>
        <dbReference type="Proteomes" id="UP000663864"/>
    </source>
</evidence>
<dbReference type="Pfam" id="PF12796">
    <property type="entry name" value="Ank_2"/>
    <property type="match status" value="1"/>
</dbReference>
<evidence type="ECO:0000259" key="9">
    <source>
        <dbReference type="PROSITE" id="PS51059"/>
    </source>
</evidence>
<keyword evidence="4" id="KW-0067">ATP-binding</keyword>
<dbReference type="Pfam" id="PF00271">
    <property type="entry name" value="Helicase_C"/>
    <property type="match status" value="1"/>
</dbReference>
<organism evidence="12 14">
    <name type="scientific">Rotaria sordida</name>
    <dbReference type="NCBI Taxonomy" id="392033"/>
    <lineage>
        <taxon>Eukaryota</taxon>
        <taxon>Metazoa</taxon>
        <taxon>Spiralia</taxon>
        <taxon>Gnathifera</taxon>
        <taxon>Rotifera</taxon>
        <taxon>Eurotatoria</taxon>
        <taxon>Bdelloidea</taxon>
        <taxon>Philodinida</taxon>
        <taxon>Philodinidae</taxon>
        <taxon>Rotaria</taxon>
    </lineage>
</organism>
<dbReference type="SMART" id="SM00487">
    <property type="entry name" value="DEXDc"/>
    <property type="match status" value="1"/>
</dbReference>
<dbReference type="SMART" id="SM00248">
    <property type="entry name" value="ANK"/>
    <property type="match status" value="2"/>
</dbReference>
<evidence type="ECO:0000256" key="7">
    <source>
        <dbReference type="SAM" id="Coils"/>
    </source>
</evidence>
<evidence type="ECO:0000259" key="11">
    <source>
        <dbReference type="PROSITE" id="PS51194"/>
    </source>
</evidence>
<dbReference type="EC" id="2.4.2.-" evidence="6"/>
<dbReference type="Proteomes" id="UP000663864">
    <property type="component" value="Unassembled WGS sequence"/>
</dbReference>
<keyword evidence="3" id="KW-0347">Helicase</keyword>
<dbReference type="PANTHER" id="PTHR18934">
    <property type="entry name" value="ATP-DEPENDENT RNA HELICASE"/>
    <property type="match status" value="1"/>
</dbReference>
<dbReference type="EMBL" id="CAJOBD010001379">
    <property type="protein sequence ID" value="CAF3793537.1"/>
    <property type="molecule type" value="Genomic_DNA"/>
</dbReference>
<dbReference type="Proteomes" id="UP000663836">
    <property type="component" value="Unassembled WGS sequence"/>
</dbReference>
<evidence type="ECO:0000313" key="12">
    <source>
        <dbReference type="EMBL" id="CAF1279652.1"/>
    </source>
</evidence>
<evidence type="ECO:0000256" key="5">
    <source>
        <dbReference type="PROSITE-ProRule" id="PRU00023"/>
    </source>
</evidence>
<evidence type="ECO:0000256" key="3">
    <source>
        <dbReference type="ARBA" id="ARBA00022806"/>
    </source>
</evidence>
<feature type="coiled-coil region" evidence="7">
    <location>
        <begin position="649"/>
        <end position="725"/>
    </location>
</feature>
<dbReference type="InterPro" id="IPR036770">
    <property type="entry name" value="Ankyrin_rpt-contain_sf"/>
</dbReference>
<feature type="compositionally biased region" description="Basic and acidic residues" evidence="8">
    <location>
        <begin position="591"/>
        <end position="601"/>
    </location>
</feature>
<dbReference type="SUPFAM" id="SSF52540">
    <property type="entry name" value="P-loop containing nucleoside triphosphate hydrolases"/>
    <property type="match status" value="1"/>
</dbReference>
<accession>A0A815C6V6</accession>
<evidence type="ECO:0000256" key="4">
    <source>
        <dbReference type="ARBA" id="ARBA00022840"/>
    </source>
</evidence>
<protein>
    <recommendedName>
        <fullName evidence="6">Poly [ADP-ribose] polymerase</fullName>
        <shortName evidence="6">PARP</shortName>
        <ecNumber evidence="6">2.4.2.-</ecNumber>
    </recommendedName>
</protein>
<dbReference type="GO" id="GO:0005524">
    <property type="term" value="F:ATP binding"/>
    <property type="evidence" value="ECO:0007669"/>
    <property type="project" value="UniProtKB-KW"/>
</dbReference>
<evidence type="ECO:0000256" key="8">
    <source>
        <dbReference type="SAM" id="MobiDB-lite"/>
    </source>
</evidence>
<keyword evidence="6" id="KW-0808">Transferase</keyword>
<keyword evidence="1" id="KW-0547">Nucleotide-binding</keyword>
<feature type="region of interest" description="Disordered" evidence="8">
    <location>
        <begin position="539"/>
        <end position="614"/>
    </location>
</feature>
<gene>
    <name evidence="13" type="ORF">JBS370_LOCUS14887</name>
    <name evidence="12" type="ORF">ZHD862_LOCUS26860</name>
</gene>
<evidence type="ECO:0000259" key="10">
    <source>
        <dbReference type="PROSITE" id="PS51192"/>
    </source>
</evidence>
<dbReference type="GO" id="GO:0003950">
    <property type="term" value="F:NAD+ poly-ADP-ribosyltransferase activity"/>
    <property type="evidence" value="ECO:0007669"/>
    <property type="project" value="UniProtKB-UniRule"/>
</dbReference>
<dbReference type="SUPFAM" id="SSF48403">
    <property type="entry name" value="Ankyrin repeat"/>
    <property type="match status" value="1"/>
</dbReference>
<reference evidence="12" key="1">
    <citation type="submission" date="2021-02" db="EMBL/GenBank/DDBJ databases">
        <authorList>
            <person name="Nowell W R."/>
        </authorList>
    </citation>
    <scope>NUCLEOTIDE SEQUENCE</scope>
</reference>
<feature type="domain" description="PARP catalytic" evidence="9">
    <location>
        <begin position="2035"/>
        <end position="2224"/>
    </location>
</feature>
<feature type="domain" description="Helicase C-terminal" evidence="11">
    <location>
        <begin position="1195"/>
        <end position="1356"/>
    </location>
</feature>
<dbReference type="InterPro" id="IPR027417">
    <property type="entry name" value="P-loop_NTPase"/>
</dbReference>